<proteinExistence type="predicted"/>
<dbReference type="RefSeq" id="WP_031391340.1">
    <property type="nucleotide sequence ID" value="NZ_JPNB01000002.1"/>
</dbReference>
<dbReference type="PROSITE" id="PS00356">
    <property type="entry name" value="HTH_LACI_1"/>
    <property type="match status" value="1"/>
</dbReference>
<feature type="domain" description="HTH cro/C1-type" evidence="5">
    <location>
        <begin position="2"/>
        <end position="47"/>
    </location>
</feature>
<dbReference type="InterPro" id="IPR010982">
    <property type="entry name" value="Lambda_DNA-bd_dom_sf"/>
</dbReference>
<dbReference type="CDD" id="cd06267">
    <property type="entry name" value="PBP1_LacI_sugar_binding-like"/>
    <property type="match status" value="1"/>
</dbReference>
<evidence type="ECO:0000259" key="4">
    <source>
        <dbReference type="PROSITE" id="PS50932"/>
    </source>
</evidence>
<organism evidence="6 7">
    <name type="scientific">Kineothrix alysoides</name>
    <dbReference type="NCBI Taxonomy" id="1469948"/>
    <lineage>
        <taxon>Bacteria</taxon>
        <taxon>Bacillati</taxon>
        <taxon>Bacillota</taxon>
        <taxon>Clostridia</taxon>
        <taxon>Lachnospirales</taxon>
        <taxon>Lachnospiraceae</taxon>
        <taxon>Kineothrix</taxon>
    </lineage>
</organism>
<dbReference type="Gene3D" id="3.40.50.2300">
    <property type="match status" value="2"/>
</dbReference>
<dbReference type="Gene3D" id="1.10.260.40">
    <property type="entry name" value="lambda repressor-like DNA-binding domains"/>
    <property type="match status" value="1"/>
</dbReference>
<dbReference type="PANTHER" id="PTHR30146">
    <property type="entry name" value="LACI-RELATED TRANSCRIPTIONAL REPRESSOR"/>
    <property type="match status" value="1"/>
</dbReference>
<comment type="caution">
    <text evidence="6">The sequence shown here is derived from an EMBL/GenBank/DDBJ whole genome shotgun (WGS) entry which is preliminary data.</text>
</comment>
<keyword evidence="2" id="KW-0238">DNA-binding</keyword>
<dbReference type="Proteomes" id="UP000295718">
    <property type="component" value="Unassembled WGS sequence"/>
</dbReference>
<evidence type="ECO:0000313" key="7">
    <source>
        <dbReference type="Proteomes" id="UP000295718"/>
    </source>
</evidence>
<dbReference type="Pfam" id="PF00356">
    <property type="entry name" value="LacI"/>
    <property type="match status" value="1"/>
</dbReference>
<dbReference type="PRINTS" id="PR00036">
    <property type="entry name" value="HTHLACI"/>
</dbReference>
<dbReference type="EMBL" id="SLUO01000001">
    <property type="protein sequence ID" value="TCL61010.1"/>
    <property type="molecule type" value="Genomic_DNA"/>
</dbReference>
<dbReference type="PROSITE" id="PS50943">
    <property type="entry name" value="HTH_CROC1"/>
    <property type="match status" value="1"/>
</dbReference>
<dbReference type="InterPro" id="IPR001387">
    <property type="entry name" value="Cro/C1-type_HTH"/>
</dbReference>
<dbReference type="SUPFAM" id="SSF47413">
    <property type="entry name" value="lambda repressor-like DNA-binding domains"/>
    <property type="match status" value="1"/>
</dbReference>
<dbReference type="InterPro" id="IPR000843">
    <property type="entry name" value="HTH_LacI"/>
</dbReference>
<evidence type="ECO:0000256" key="3">
    <source>
        <dbReference type="ARBA" id="ARBA00023163"/>
    </source>
</evidence>
<accession>A0A4R1R686</accession>
<reference evidence="6 7" key="1">
    <citation type="submission" date="2019-03" db="EMBL/GenBank/DDBJ databases">
        <title>Genomic Encyclopedia of Type Strains, Phase IV (KMG-IV): sequencing the most valuable type-strain genomes for metagenomic binning, comparative biology and taxonomic classification.</title>
        <authorList>
            <person name="Goeker M."/>
        </authorList>
    </citation>
    <scope>NUCLEOTIDE SEQUENCE [LARGE SCALE GENOMIC DNA]</scope>
    <source>
        <strain evidence="6 7">DSM 100556</strain>
    </source>
</reference>
<keyword evidence="7" id="KW-1185">Reference proteome</keyword>
<evidence type="ECO:0000313" key="6">
    <source>
        <dbReference type="EMBL" id="TCL61010.1"/>
    </source>
</evidence>
<dbReference type="OrthoDB" id="9796186at2"/>
<name>A0A4R1R686_9FIRM</name>
<dbReference type="STRING" id="1469948.GCA_000732725_02662"/>
<dbReference type="GO" id="GO:0003700">
    <property type="term" value="F:DNA-binding transcription factor activity"/>
    <property type="evidence" value="ECO:0007669"/>
    <property type="project" value="TreeGrafter"/>
</dbReference>
<feature type="domain" description="HTH lacI-type" evidence="4">
    <location>
        <begin position="2"/>
        <end position="57"/>
    </location>
</feature>
<dbReference type="PROSITE" id="PS50932">
    <property type="entry name" value="HTH_LACI_2"/>
    <property type="match status" value="1"/>
</dbReference>
<evidence type="ECO:0000256" key="2">
    <source>
        <dbReference type="ARBA" id="ARBA00023125"/>
    </source>
</evidence>
<dbReference type="AlphaFoldDB" id="A0A4R1R686"/>
<evidence type="ECO:0000256" key="1">
    <source>
        <dbReference type="ARBA" id="ARBA00023015"/>
    </source>
</evidence>
<dbReference type="Pfam" id="PF13377">
    <property type="entry name" value="Peripla_BP_3"/>
    <property type="match status" value="1"/>
</dbReference>
<evidence type="ECO:0000259" key="5">
    <source>
        <dbReference type="PROSITE" id="PS50943"/>
    </source>
</evidence>
<keyword evidence="3" id="KW-0804">Transcription</keyword>
<dbReference type="GO" id="GO:0000976">
    <property type="term" value="F:transcription cis-regulatory region binding"/>
    <property type="evidence" value="ECO:0007669"/>
    <property type="project" value="TreeGrafter"/>
</dbReference>
<dbReference type="InterPro" id="IPR046335">
    <property type="entry name" value="LacI/GalR-like_sensor"/>
</dbReference>
<dbReference type="SMART" id="SM00354">
    <property type="entry name" value="HTH_LACI"/>
    <property type="match status" value="1"/>
</dbReference>
<keyword evidence="1" id="KW-0805">Transcription regulation</keyword>
<sequence length="340" mass="37887">MITLKDIAKEAGVSSVTVSNVINGNYKKVSAEKIEEIQEIIKKHHYVPNAVARSLAVKESKLIGVVIPYVSENENFLQSPYNAEILGVLEKWIRKNGYYLMVRCVDSCNEIIPVINTWNVDGVVFLGAYSHEVRELKKQLQLPMVFIDTYTEEKGIVNIGVDDFRGGYIATKYLISKGHRSICFVGPCYIDGNVVEKRYGGYLKAMRECGYENNILSEHAVGTSYECGVGIGKKIAFAEEEITAVFATADILALGLIQGLRLSGKRVPQDVSVIGFDNLLECRYSTPQLTTVSQNISVKAERAAAALFQMIREKKKLSMNEIIEVELVERQSVWQLSGTD</sequence>
<gene>
    <name evidence="6" type="ORF">EDD76_101107</name>
</gene>
<protein>
    <submittedName>
        <fullName evidence="6">LacI family transcriptional regulator</fullName>
    </submittedName>
</protein>
<dbReference type="CDD" id="cd01392">
    <property type="entry name" value="HTH_LacI"/>
    <property type="match status" value="1"/>
</dbReference>
<dbReference type="SUPFAM" id="SSF53822">
    <property type="entry name" value="Periplasmic binding protein-like I"/>
    <property type="match status" value="1"/>
</dbReference>
<dbReference type="InterPro" id="IPR028082">
    <property type="entry name" value="Peripla_BP_I"/>
</dbReference>
<dbReference type="PANTHER" id="PTHR30146:SF24">
    <property type="entry name" value="XYLOSE OPERON REGULATORY PROTEIN"/>
    <property type="match status" value="1"/>
</dbReference>